<dbReference type="Gene3D" id="1.10.10.1320">
    <property type="entry name" value="Anti-sigma factor, zinc-finger domain"/>
    <property type="match status" value="1"/>
</dbReference>
<protein>
    <recommendedName>
        <fullName evidence="4">Putative zinc-finger domain-containing protein</fullName>
    </recommendedName>
</protein>
<name>A0A1S1RPY3_9ACTN</name>
<reference evidence="6" key="1">
    <citation type="submission" date="2016-07" db="EMBL/GenBank/DDBJ databases">
        <title>Frankia sp. NRRL B-16219 Genome sequencing.</title>
        <authorList>
            <person name="Ghodhbane-Gtari F."/>
            <person name="Swanson E."/>
            <person name="Gueddou A."/>
            <person name="Louati M."/>
            <person name="Nouioui I."/>
            <person name="Hezbri K."/>
            <person name="Abebe-Akele F."/>
            <person name="Simpson S."/>
            <person name="Morris K."/>
            <person name="Thomas K."/>
            <person name="Gtari M."/>
            <person name="Tisa L.S."/>
        </authorList>
    </citation>
    <scope>NUCLEOTIDE SEQUENCE [LARGE SCALE GENOMIC DNA]</scope>
    <source>
        <strain evidence="6">NRRL B-16219</strain>
    </source>
</reference>
<feature type="compositionally biased region" description="Low complexity" evidence="3">
    <location>
        <begin position="122"/>
        <end position="138"/>
    </location>
</feature>
<evidence type="ECO:0000256" key="2">
    <source>
        <dbReference type="ARBA" id="ARBA00023163"/>
    </source>
</evidence>
<evidence type="ECO:0000313" key="5">
    <source>
        <dbReference type="EMBL" id="OHV46854.1"/>
    </source>
</evidence>
<proteinExistence type="predicted"/>
<evidence type="ECO:0000256" key="3">
    <source>
        <dbReference type="SAM" id="MobiDB-lite"/>
    </source>
</evidence>
<evidence type="ECO:0000259" key="4">
    <source>
        <dbReference type="Pfam" id="PF13490"/>
    </source>
</evidence>
<feature type="domain" description="Putative zinc-finger" evidence="4">
    <location>
        <begin position="7"/>
        <end position="36"/>
    </location>
</feature>
<accession>A0A1S1RPY3</accession>
<evidence type="ECO:0000256" key="1">
    <source>
        <dbReference type="ARBA" id="ARBA00023015"/>
    </source>
</evidence>
<feature type="region of interest" description="Disordered" evidence="3">
    <location>
        <begin position="97"/>
        <end position="138"/>
    </location>
</feature>
<keyword evidence="2" id="KW-0804">Transcription</keyword>
<dbReference type="Proteomes" id="UP000179769">
    <property type="component" value="Unassembled WGS sequence"/>
</dbReference>
<keyword evidence="1" id="KW-0805">Transcription regulation</keyword>
<sequence length="267" mass="27351">MSSHLGERLTPLVDGQLSHDERDRALAHLACCSDCQAEVAEQRRLKARLSALATPTLPSTLTSTLLSLGAREYQVARPAPPAPRRMPAMASGFVAEGSAPRRSVRPAVSPARQAGLVRTGRPARPGGSPSRPGASAGRSALLVKRPPGAASSRVPAGSARLASSSQGCGAALAGAEVAVRAAGHGRPAITTPRPRRHGRMRRTLVGSAAFMLLAVSGAALADGRAAPRRPDQGSVPTVATVIPAKAPAAGVPRSVQMIASVSFPRRP</sequence>
<dbReference type="OrthoDB" id="3743969at2"/>
<comment type="caution">
    <text evidence="5">The sequence shown here is derived from an EMBL/GenBank/DDBJ whole genome shotgun (WGS) entry which is preliminary data.</text>
</comment>
<dbReference type="InterPro" id="IPR027383">
    <property type="entry name" value="Znf_put"/>
</dbReference>
<dbReference type="AlphaFoldDB" id="A0A1S1RPY3"/>
<organism evidence="5 6">
    <name type="scientific">Parafrankia soli</name>
    <dbReference type="NCBI Taxonomy" id="2599596"/>
    <lineage>
        <taxon>Bacteria</taxon>
        <taxon>Bacillati</taxon>
        <taxon>Actinomycetota</taxon>
        <taxon>Actinomycetes</taxon>
        <taxon>Frankiales</taxon>
        <taxon>Frankiaceae</taxon>
        <taxon>Parafrankia</taxon>
    </lineage>
</organism>
<dbReference type="EMBL" id="MAXA01000001">
    <property type="protein sequence ID" value="OHV46854.1"/>
    <property type="molecule type" value="Genomic_DNA"/>
</dbReference>
<dbReference type="Pfam" id="PF13490">
    <property type="entry name" value="zf-HC2"/>
    <property type="match status" value="1"/>
</dbReference>
<gene>
    <name evidence="5" type="ORF">BBK14_00875</name>
</gene>
<dbReference type="RefSeq" id="WP_071059320.1">
    <property type="nucleotide sequence ID" value="NZ_MAXA01000001.1"/>
</dbReference>
<keyword evidence="6" id="KW-1185">Reference proteome</keyword>
<dbReference type="InterPro" id="IPR041916">
    <property type="entry name" value="Anti_sigma_zinc_sf"/>
</dbReference>
<evidence type="ECO:0000313" key="6">
    <source>
        <dbReference type="Proteomes" id="UP000179769"/>
    </source>
</evidence>